<dbReference type="Gene3D" id="3.40.50.300">
    <property type="entry name" value="P-loop containing nucleotide triphosphate hydrolases"/>
    <property type="match status" value="1"/>
</dbReference>
<dbReference type="PANTHER" id="PTHR46082">
    <property type="entry name" value="ATP/GTP-BINDING PROTEIN-RELATED"/>
    <property type="match status" value="1"/>
</dbReference>
<dbReference type="Gene3D" id="3.40.50.1580">
    <property type="entry name" value="Nucleoside phosphorylase domain"/>
    <property type="match status" value="1"/>
</dbReference>
<dbReference type="Proteomes" id="UP000248405">
    <property type="component" value="Unassembled WGS sequence"/>
</dbReference>
<organism evidence="3 4">
    <name type="scientific">Aspergillus vadensis (strain CBS 113365 / IMI 142717 / IBT 24658)</name>
    <dbReference type="NCBI Taxonomy" id="1448311"/>
    <lineage>
        <taxon>Eukaryota</taxon>
        <taxon>Fungi</taxon>
        <taxon>Dikarya</taxon>
        <taxon>Ascomycota</taxon>
        <taxon>Pezizomycotina</taxon>
        <taxon>Eurotiomycetes</taxon>
        <taxon>Eurotiomycetidae</taxon>
        <taxon>Eurotiales</taxon>
        <taxon>Aspergillaceae</taxon>
        <taxon>Aspergillus</taxon>
        <taxon>Aspergillus subgen. Circumdati</taxon>
    </lineage>
</organism>
<dbReference type="InterPro" id="IPR053137">
    <property type="entry name" value="NLR-like"/>
</dbReference>
<sequence>MASLTFDHYQIAWVCALPLEAAAASVMLDKIHRSLHPPSTDPNAYVLGELNGHFIAIACLPTGVYGTISAATVMAHMRSTFPRIQFALMVGIGGGVPSTHDDIRLGDVVVSKPGVMHSGVIQYDYGKTVQGGKLEPIGMLNQPPQTLLTHMARLQVLQMIQNDNTIANIVADILARYPDMKERFAPPSQDTDKLFSTSYQHPLGERNCDNCDKERLVARKPRDQAPQIHYGLIASGNQVMKDSETRDRLAQQLGVLCFEMEAAGLMNQLPTLVIRGICDYCDSHKHKGWQGYAALTAAAYTKCLLCSIPASTSPDHSATGIGYWTVPLARNHRFVGRHDEITRLEEIILGKDMPHQIAITGLGGVGKTQVALELAHRVKDRDRACSIFWIPCTSHGVIDQAYMKIAQTMGLHEVRPAEVKEQVKAYLSTNHVGKWLMIFDNADDRDMWLKTDSSHSRLADVLPQSENGRILFTTRNRKFAVEMLSADIISIPDMDKETAYKILERSLVDQSLLRDHEMAMSLLEHLAFLPLAITQASAYINKNGLDLSTYLGLLQEKEPDIVELLSEDFRDPGRYDDIQNPIIITWLISFKQIQRQDQLAADYLSFMACINPRNIPYSLLPASTSKKRQVDALGLLSAYSFTNVHDLDLSLHRLVHIATRTWLRQRSVFTHWVSRTADQIAKVFPNNNDTNREIWRQYLPHALSLVREDDFRQLRKDYANLLEKIATCLYSDGIYQEAELLLTDLVNIRAEKDGPNHPDTLSSMANLASTYRKGGRWTEAETLEVQLLGIYKSMFGIEHPDTLISMANLASTYQNQGRWTEAEALQVQVLEIRKRVLGFQHPKTLISTGNLALTYQNRGQWTKAETLQVQVLEMCKTVFGARHPDTLISMANLASTYWSQKRWAEAEALQVHVLETCKTVLGVEHPNTLISMANLASTYWNQGRWVEAEVLLVQVLKMCKTVLGPVHPDTLASKANLASIYRIQGRLAEAEAL</sequence>
<reference evidence="3" key="1">
    <citation type="submission" date="2016-12" db="EMBL/GenBank/DDBJ databases">
        <title>The genomes of Aspergillus section Nigri reveals drivers in fungal speciation.</title>
        <authorList>
            <consortium name="DOE Joint Genome Institute"/>
            <person name="Vesth T.C."/>
            <person name="Nybo J."/>
            <person name="Theobald S."/>
            <person name="Brandl J."/>
            <person name="Frisvad J.C."/>
            <person name="Nielsen K.F."/>
            <person name="Lyhne E.K."/>
            <person name="Kogle M.E."/>
            <person name="Kuo A."/>
            <person name="Riley R."/>
            <person name="Clum A."/>
            <person name="Nolan M."/>
            <person name="Lipzen A."/>
            <person name="Salamov A."/>
            <person name="Henrissat B."/>
            <person name="Wiebenga A."/>
            <person name="De Vries R.P."/>
            <person name="Grigoriev I.V."/>
            <person name="Mortensen U.H."/>
            <person name="Andersen M.R."/>
            <person name="Baker S.E."/>
        </authorList>
    </citation>
    <scope>NUCLEOTIDE SEQUENCE [LARGE SCALE GENOMIC DNA]</scope>
    <source>
        <strain evidence="3">CBS 113365</strain>
    </source>
</reference>
<feature type="domain" description="Nucleoside phosphorylase" evidence="2">
    <location>
        <begin position="11"/>
        <end position="288"/>
    </location>
</feature>
<dbReference type="GO" id="GO:0003824">
    <property type="term" value="F:catalytic activity"/>
    <property type="evidence" value="ECO:0007669"/>
    <property type="project" value="InterPro"/>
</dbReference>
<dbReference type="GO" id="GO:0009116">
    <property type="term" value="P:nucleoside metabolic process"/>
    <property type="evidence" value="ECO:0007669"/>
    <property type="project" value="InterPro"/>
</dbReference>
<protein>
    <submittedName>
        <fullName evidence="3">Kinesin light chain</fullName>
    </submittedName>
</protein>
<dbReference type="InterPro" id="IPR002182">
    <property type="entry name" value="NB-ARC"/>
</dbReference>
<accession>A0A319AVD7</accession>
<dbReference type="SUPFAM" id="SSF48452">
    <property type="entry name" value="TPR-like"/>
    <property type="match status" value="2"/>
</dbReference>
<evidence type="ECO:0000259" key="1">
    <source>
        <dbReference type="Pfam" id="PF00931"/>
    </source>
</evidence>
<gene>
    <name evidence="3" type="ORF">BO88DRAFT_447065</name>
</gene>
<name>A0A319AVD7_ASPVC</name>
<dbReference type="InterPro" id="IPR035994">
    <property type="entry name" value="Nucleoside_phosphorylase_sf"/>
</dbReference>
<dbReference type="Pfam" id="PF13424">
    <property type="entry name" value="TPR_12"/>
    <property type="match status" value="3"/>
</dbReference>
<dbReference type="InterPro" id="IPR011990">
    <property type="entry name" value="TPR-like_helical_dom_sf"/>
</dbReference>
<dbReference type="GeneID" id="37214924"/>
<dbReference type="AlphaFoldDB" id="A0A319AVD7"/>
<keyword evidence="4" id="KW-1185">Reference proteome</keyword>
<dbReference type="SUPFAM" id="SSF52540">
    <property type="entry name" value="P-loop containing nucleoside triphosphate hydrolases"/>
    <property type="match status" value="1"/>
</dbReference>
<dbReference type="Pfam" id="PF01048">
    <property type="entry name" value="PNP_UDP_1"/>
    <property type="match status" value="1"/>
</dbReference>
<proteinExistence type="predicted"/>
<evidence type="ECO:0000313" key="4">
    <source>
        <dbReference type="Proteomes" id="UP000248405"/>
    </source>
</evidence>
<dbReference type="InterPro" id="IPR000845">
    <property type="entry name" value="Nucleoside_phosphorylase_d"/>
</dbReference>
<dbReference type="GO" id="GO:0043531">
    <property type="term" value="F:ADP binding"/>
    <property type="evidence" value="ECO:0007669"/>
    <property type="project" value="InterPro"/>
</dbReference>
<dbReference type="Gene3D" id="1.25.40.10">
    <property type="entry name" value="Tetratricopeptide repeat domain"/>
    <property type="match status" value="2"/>
</dbReference>
<dbReference type="EMBL" id="KZ821644">
    <property type="protein sequence ID" value="PYH64327.1"/>
    <property type="molecule type" value="Genomic_DNA"/>
</dbReference>
<dbReference type="RefSeq" id="XP_025558121.1">
    <property type="nucleotide sequence ID" value="XM_025710332.1"/>
</dbReference>
<dbReference type="Pfam" id="PF13374">
    <property type="entry name" value="TPR_10"/>
    <property type="match status" value="1"/>
</dbReference>
<dbReference type="Pfam" id="PF00931">
    <property type="entry name" value="NB-ARC"/>
    <property type="match status" value="1"/>
</dbReference>
<dbReference type="InterPro" id="IPR027417">
    <property type="entry name" value="P-loop_NTPase"/>
</dbReference>
<dbReference type="PANTHER" id="PTHR46082:SF11">
    <property type="entry name" value="AAA+ ATPASE DOMAIN-CONTAINING PROTEIN-RELATED"/>
    <property type="match status" value="1"/>
</dbReference>
<dbReference type="CDD" id="cd09008">
    <property type="entry name" value="MTAN"/>
    <property type="match status" value="1"/>
</dbReference>
<dbReference type="OrthoDB" id="5986190at2759"/>
<evidence type="ECO:0000313" key="3">
    <source>
        <dbReference type="EMBL" id="PYH64327.1"/>
    </source>
</evidence>
<evidence type="ECO:0000259" key="2">
    <source>
        <dbReference type="Pfam" id="PF01048"/>
    </source>
</evidence>
<feature type="domain" description="NB-ARC" evidence="1">
    <location>
        <begin position="339"/>
        <end position="509"/>
    </location>
</feature>
<dbReference type="SUPFAM" id="SSF53167">
    <property type="entry name" value="Purine and uridine phosphorylases"/>
    <property type="match status" value="1"/>
</dbReference>
<dbReference type="PRINTS" id="PR00381">
    <property type="entry name" value="KINESINLIGHT"/>
</dbReference>